<sequence>MKNFNYLLFAKRIFVTSLSFGLIALFGYIITKHIGFAIFGYFYLIFAGIINTLILLFFLITAVLHKEKRIECFQSILILGINIPLSIFCAIIGDSLL</sequence>
<name>A0A1G7H0T0_9FLAO</name>
<dbReference type="STRING" id="454006.SAMN05421825_0644"/>
<protein>
    <submittedName>
        <fullName evidence="2">Uncharacterized protein</fullName>
    </submittedName>
</protein>
<feature type="transmembrane region" description="Helical" evidence="1">
    <location>
        <begin position="36"/>
        <end position="64"/>
    </location>
</feature>
<evidence type="ECO:0000256" key="1">
    <source>
        <dbReference type="SAM" id="Phobius"/>
    </source>
</evidence>
<keyword evidence="1" id="KW-0812">Transmembrane</keyword>
<dbReference type="AlphaFoldDB" id="A0A1G7H0T0"/>
<reference evidence="3" key="1">
    <citation type="submission" date="2016-10" db="EMBL/GenBank/DDBJ databases">
        <authorList>
            <person name="Varghese N."/>
            <person name="Submissions S."/>
        </authorList>
    </citation>
    <scope>NUCLEOTIDE SEQUENCE [LARGE SCALE GENOMIC DNA]</scope>
    <source>
        <strain evidence="3">DSM 19684</strain>
    </source>
</reference>
<proteinExistence type="predicted"/>
<dbReference type="Proteomes" id="UP000199203">
    <property type="component" value="Unassembled WGS sequence"/>
</dbReference>
<keyword evidence="3" id="KW-1185">Reference proteome</keyword>
<organism evidence="2 3">
    <name type="scientific">Epilithonimonas hungarica</name>
    <dbReference type="NCBI Taxonomy" id="454006"/>
    <lineage>
        <taxon>Bacteria</taxon>
        <taxon>Pseudomonadati</taxon>
        <taxon>Bacteroidota</taxon>
        <taxon>Flavobacteriia</taxon>
        <taxon>Flavobacteriales</taxon>
        <taxon>Weeksellaceae</taxon>
        <taxon>Chryseobacterium group</taxon>
        <taxon>Epilithonimonas</taxon>
    </lineage>
</organism>
<keyword evidence="1" id="KW-0472">Membrane</keyword>
<gene>
    <name evidence="2" type="ORF">SAMN05421825_0644</name>
</gene>
<dbReference type="OrthoDB" id="1274611at2"/>
<evidence type="ECO:0000313" key="3">
    <source>
        <dbReference type="Proteomes" id="UP000199203"/>
    </source>
</evidence>
<evidence type="ECO:0000313" key="2">
    <source>
        <dbReference type="EMBL" id="SDE93955.1"/>
    </source>
</evidence>
<dbReference type="RefSeq" id="WP_089871278.1">
    <property type="nucleotide sequence ID" value="NZ_FNBH01000001.1"/>
</dbReference>
<accession>A0A1G7H0T0</accession>
<keyword evidence="1" id="KW-1133">Transmembrane helix</keyword>
<dbReference type="EMBL" id="FNBH01000001">
    <property type="protein sequence ID" value="SDE93955.1"/>
    <property type="molecule type" value="Genomic_DNA"/>
</dbReference>
<feature type="transmembrane region" description="Helical" evidence="1">
    <location>
        <begin position="76"/>
        <end position="93"/>
    </location>
</feature>
<feature type="transmembrane region" description="Helical" evidence="1">
    <location>
        <begin position="12"/>
        <end position="30"/>
    </location>
</feature>